<feature type="compositionally biased region" description="Acidic residues" evidence="1">
    <location>
        <begin position="56"/>
        <end position="82"/>
    </location>
</feature>
<dbReference type="Proteomes" id="UP001159363">
    <property type="component" value="Chromosome 2"/>
</dbReference>
<evidence type="ECO:0000313" key="3">
    <source>
        <dbReference type="Proteomes" id="UP001159363"/>
    </source>
</evidence>
<accession>A0ABQ9I8H8</accession>
<dbReference type="EMBL" id="JARBHB010000002">
    <property type="protein sequence ID" value="KAJ8892584.1"/>
    <property type="molecule type" value="Genomic_DNA"/>
</dbReference>
<proteinExistence type="predicted"/>
<comment type="caution">
    <text evidence="2">The sequence shown here is derived from an EMBL/GenBank/DDBJ whole genome shotgun (WGS) entry which is preliminary data.</text>
</comment>
<gene>
    <name evidence="2" type="ORF">PR048_005165</name>
</gene>
<feature type="compositionally biased region" description="Basic and acidic residues" evidence="1">
    <location>
        <begin position="32"/>
        <end position="55"/>
    </location>
</feature>
<sequence length="231" mass="26678">MSTHRNKQVLKCQNQHPRGTKRKFSQATEEELVQKRMDDKPAAKIHGSSDSKQEDSFPEEEEQNEEEEIIETSSDVDEVEETEEDYYINVTNKKARNKTIRKIFLNVENIDVIITESKHKNTYGLSLPAYHIYRNDIENRPGGLIAIIIKNYQHQHLGAKPDSTSVIITTKYGEVGISTLITPPPAPGITTCKKHYNILFYKHHISIPHEKIRTQTKMADCWKSYLKHFTS</sequence>
<name>A0ABQ9I8H8_9NEOP</name>
<evidence type="ECO:0000313" key="2">
    <source>
        <dbReference type="EMBL" id="KAJ8892584.1"/>
    </source>
</evidence>
<evidence type="ECO:0000256" key="1">
    <source>
        <dbReference type="SAM" id="MobiDB-lite"/>
    </source>
</evidence>
<feature type="region of interest" description="Disordered" evidence="1">
    <location>
        <begin position="1"/>
        <end position="82"/>
    </location>
</feature>
<keyword evidence="3" id="KW-1185">Reference proteome</keyword>
<reference evidence="2 3" key="1">
    <citation type="submission" date="2023-02" db="EMBL/GenBank/DDBJ databases">
        <title>LHISI_Scaffold_Assembly.</title>
        <authorList>
            <person name="Stuart O.P."/>
            <person name="Cleave R."/>
            <person name="Magrath M.J.L."/>
            <person name="Mikheyev A.S."/>
        </authorList>
    </citation>
    <scope>NUCLEOTIDE SEQUENCE [LARGE SCALE GENOMIC DNA]</scope>
    <source>
        <strain evidence="2">Daus_M_001</strain>
        <tissue evidence="2">Leg muscle</tissue>
    </source>
</reference>
<protein>
    <submittedName>
        <fullName evidence="2">Uncharacterized protein</fullName>
    </submittedName>
</protein>
<organism evidence="2 3">
    <name type="scientific">Dryococelus australis</name>
    <dbReference type="NCBI Taxonomy" id="614101"/>
    <lineage>
        <taxon>Eukaryota</taxon>
        <taxon>Metazoa</taxon>
        <taxon>Ecdysozoa</taxon>
        <taxon>Arthropoda</taxon>
        <taxon>Hexapoda</taxon>
        <taxon>Insecta</taxon>
        <taxon>Pterygota</taxon>
        <taxon>Neoptera</taxon>
        <taxon>Polyneoptera</taxon>
        <taxon>Phasmatodea</taxon>
        <taxon>Verophasmatodea</taxon>
        <taxon>Anareolatae</taxon>
        <taxon>Phasmatidae</taxon>
        <taxon>Eurycanthinae</taxon>
        <taxon>Dryococelus</taxon>
    </lineage>
</organism>